<keyword evidence="5" id="KW-0762">Sugar transport</keyword>
<keyword evidence="2" id="KW-0813">Transport</keyword>
<dbReference type="GO" id="GO:0015768">
    <property type="term" value="P:maltose transport"/>
    <property type="evidence" value="ECO:0007669"/>
    <property type="project" value="TreeGrafter"/>
</dbReference>
<evidence type="ECO:0000256" key="3">
    <source>
        <dbReference type="ARBA" id="ARBA00022729"/>
    </source>
</evidence>
<keyword evidence="3 4" id="KW-0732">Signal</keyword>
<dbReference type="Pfam" id="PF01547">
    <property type="entry name" value="SBP_bac_1"/>
    <property type="match status" value="1"/>
</dbReference>
<organism evidence="5 6">
    <name type="scientific">Hydrogenispora ethanolica</name>
    <dbReference type="NCBI Taxonomy" id="1082276"/>
    <lineage>
        <taxon>Bacteria</taxon>
        <taxon>Bacillati</taxon>
        <taxon>Bacillota</taxon>
        <taxon>Hydrogenispora</taxon>
    </lineage>
</organism>
<evidence type="ECO:0000313" key="5">
    <source>
        <dbReference type="EMBL" id="TCL76540.1"/>
    </source>
</evidence>
<feature type="signal peptide" evidence="4">
    <location>
        <begin position="1"/>
        <end position="19"/>
    </location>
</feature>
<comment type="caution">
    <text evidence="5">The sequence shown here is derived from an EMBL/GenBank/DDBJ whole genome shotgun (WGS) entry which is preliminary data.</text>
</comment>
<dbReference type="Proteomes" id="UP000295008">
    <property type="component" value="Unassembled WGS sequence"/>
</dbReference>
<dbReference type="PANTHER" id="PTHR30061">
    <property type="entry name" value="MALTOSE-BINDING PERIPLASMIC PROTEIN"/>
    <property type="match status" value="1"/>
</dbReference>
<feature type="chain" id="PRO_5039318883" evidence="4">
    <location>
        <begin position="20"/>
        <end position="425"/>
    </location>
</feature>
<gene>
    <name evidence="5" type="ORF">EDC14_1002299</name>
</gene>
<proteinExistence type="inferred from homology"/>
<evidence type="ECO:0000313" key="6">
    <source>
        <dbReference type="Proteomes" id="UP000295008"/>
    </source>
</evidence>
<evidence type="ECO:0000256" key="2">
    <source>
        <dbReference type="ARBA" id="ARBA00022448"/>
    </source>
</evidence>
<name>A0A4R1SBY8_HYDET</name>
<dbReference type="GO" id="GO:0042956">
    <property type="term" value="P:maltodextrin transmembrane transport"/>
    <property type="evidence" value="ECO:0007669"/>
    <property type="project" value="TreeGrafter"/>
</dbReference>
<dbReference type="GO" id="GO:1901982">
    <property type="term" value="F:maltose binding"/>
    <property type="evidence" value="ECO:0007669"/>
    <property type="project" value="TreeGrafter"/>
</dbReference>
<dbReference type="InterPro" id="IPR006059">
    <property type="entry name" value="SBP"/>
</dbReference>
<evidence type="ECO:0000256" key="4">
    <source>
        <dbReference type="SAM" id="SignalP"/>
    </source>
</evidence>
<dbReference type="Gene3D" id="3.40.190.10">
    <property type="entry name" value="Periplasmic binding protein-like II"/>
    <property type="match status" value="2"/>
</dbReference>
<dbReference type="AlphaFoldDB" id="A0A4R1SBY8"/>
<dbReference type="CDD" id="cd14748">
    <property type="entry name" value="PBP2_UgpB"/>
    <property type="match status" value="1"/>
</dbReference>
<keyword evidence="6" id="KW-1185">Reference proteome</keyword>
<dbReference type="PANTHER" id="PTHR30061:SF50">
    <property type="entry name" value="MALTOSE_MALTODEXTRIN-BINDING PERIPLASMIC PROTEIN"/>
    <property type="match status" value="1"/>
</dbReference>
<dbReference type="SUPFAM" id="SSF53850">
    <property type="entry name" value="Periplasmic binding protein-like II"/>
    <property type="match status" value="1"/>
</dbReference>
<reference evidence="5 6" key="1">
    <citation type="submission" date="2019-03" db="EMBL/GenBank/DDBJ databases">
        <title>Genomic Encyclopedia of Type Strains, Phase IV (KMG-IV): sequencing the most valuable type-strain genomes for metagenomic binning, comparative biology and taxonomic classification.</title>
        <authorList>
            <person name="Goeker M."/>
        </authorList>
    </citation>
    <scope>NUCLEOTIDE SEQUENCE [LARGE SCALE GENOMIC DNA]</scope>
    <source>
        <strain evidence="5 6">LX-B</strain>
    </source>
</reference>
<dbReference type="RefSeq" id="WP_132012708.1">
    <property type="nucleotide sequence ID" value="NZ_SLUN01000002.1"/>
</dbReference>
<evidence type="ECO:0000256" key="1">
    <source>
        <dbReference type="ARBA" id="ARBA00008520"/>
    </source>
</evidence>
<dbReference type="OrthoDB" id="9795467at2"/>
<sequence>MKKLSLGLFLVLLSLVVIAASNPAVFAKAKAPVTISFWFPGADKVNDSYFIEAAKSFEKTHPQIRVEVTVLPATQADVDLKLNAALLGGTYPDVLSAYLANIGTRGSQGDFFALDKFIRGWSDKNDIYDSVYDIGKYRNKILGLGYYPNPEVLVYRKDFFKEAGLDPNRPPTNWEELAAYAKKLTLRDNSHNVTRAGLDIPAISSNVFMKPFFRQNGALVVNEKKGQPMLDDTKMIGALDFIIKLKNENVSIPFNYQKKETIPFLYGKSAMSFLQPTQIIKMMDSDPSLKDKIGLAPVLSGKKKSAFCGYRLFTIGNTSKHKNEAWEFIQFMMSKEQMRYRFVNLKIPVVRKSMEDDFIAAEPAFNKVLMDYVKYGQGDNVVAWNTLAVKYIHQAYEEAYNGIKKPDQALKDAQRNLLRELKHVK</sequence>
<protein>
    <submittedName>
        <fullName evidence="5">Multiple sugar transport system substrate-binding protein</fullName>
    </submittedName>
</protein>
<comment type="similarity">
    <text evidence="1">Belongs to the bacterial solute-binding protein 1 family.</text>
</comment>
<dbReference type="GO" id="GO:0055052">
    <property type="term" value="C:ATP-binding cassette (ABC) transporter complex, substrate-binding subunit-containing"/>
    <property type="evidence" value="ECO:0007669"/>
    <property type="project" value="TreeGrafter"/>
</dbReference>
<dbReference type="EMBL" id="SLUN01000002">
    <property type="protein sequence ID" value="TCL76540.1"/>
    <property type="molecule type" value="Genomic_DNA"/>
</dbReference>
<accession>A0A4R1SBY8</accession>